<evidence type="ECO:0000256" key="1">
    <source>
        <dbReference type="SAM" id="MobiDB-lite"/>
    </source>
</evidence>
<feature type="compositionally biased region" description="Polar residues" evidence="1">
    <location>
        <begin position="92"/>
        <end position="102"/>
    </location>
</feature>
<name>A0A813KEQ7_POLGL</name>
<feature type="compositionally biased region" description="Low complexity" evidence="1">
    <location>
        <begin position="38"/>
        <end position="48"/>
    </location>
</feature>
<accession>A0A813KEQ7</accession>
<protein>
    <submittedName>
        <fullName evidence="2">Uncharacterized protein</fullName>
    </submittedName>
</protein>
<feature type="non-terminal residue" evidence="2">
    <location>
        <position position="1"/>
    </location>
</feature>
<feature type="compositionally biased region" description="Low complexity" evidence="1">
    <location>
        <begin position="122"/>
        <end position="132"/>
    </location>
</feature>
<dbReference type="EMBL" id="CAJNNW010028877">
    <property type="protein sequence ID" value="CAE8698100.1"/>
    <property type="molecule type" value="Genomic_DNA"/>
</dbReference>
<sequence>ALEIQRAAAKENEKSLSPMPEPTDEVQATSEASDKVSSRPSSVEPRSSGSGGGSMSPTSGGILRRKTGKIKSVALSISKMKPGPSSKDSKSEPPTSNPTSPMSARMSLVKDSKSEPPTPNPSSSLRKSSSSLNYQSGGAQESPAPRKRRQSAGNIASLERLDSKSEPPTPNPSSSLRKSSSSLNYQSGGAQESPAPRKRRQSAGNIASLERLVIPSRQQQRSSISLPASPASPRASSSAAGKSWNKFRFASEDGAKGGDGSSSGSRKGKKRASMMPTLRPEKDDEHSDGGEPSPSASEYGAGGNDETAVGVRTAEEIALESAITEVRDGELKSLLELSLSSLKMERELSTCTKRVASLQGALGGRETVVSSLELERLKLLGGDEKMQLATRETCRDVKLTWQAMMDRRHSIYVGSTQQAGASSSLRRPSEAEVFEETYLSLLEDLTSLSFPDQDPVAPES</sequence>
<feature type="region of interest" description="Disordered" evidence="1">
    <location>
        <begin position="1"/>
        <end position="306"/>
    </location>
</feature>
<gene>
    <name evidence="2" type="ORF">PGLA2088_LOCUS30568</name>
</gene>
<feature type="compositionally biased region" description="Basic and acidic residues" evidence="1">
    <location>
        <begin position="279"/>
        <end position="289"/>
    </location>
</feature>
<dbReference type="Proteomes" id="UP000626109">
    <property type="component" value="Unassembled WGS sequence"/>
</dbReference>
<feature type="compositionally biased region" description="Low complexity" evidence="1">
    <location>
        <begin position="216"/>
        <end position="240"/>
    </location>
</feature>
<evidence type="ECO:0000313" key="2">
    <source>
        <dbReference type="EMBL" id="CAE8698100.1"/>
    </source>
</evidence>
<organism evidence="2 3">
    <name type="scientific">Polarella glacialis</name>
    <name type="common">Dinoflagellate</name>
    <dbReference type="NCBI Taxonomy" id="89957"/>
    <lineage>
        <taxon>Eukaryota</taxon>
        <taxon>Sar</taxon>
        <taxon>Alveolata</taxon>
        <taxon>Dinophyceae</taxon>
        <taxon>Suessiales</taxon>
        <taxon>Suessiaceae</taxon>
        <taxon>Polarella</taxon>
    </lineage>
</organism>
<dbReference type="AlphaFoldDB" id="A0A813KEQ7"/>
<feature type="compositionally biased region" description="Low complexity" evidence="1">
    <location>
        <begin position="173"/>
        <end position="183"/>
    </location>
</feature>
<evidence type="ECO:0000313" key="3">
    <source>
        <dbReference type="Proteomes" id="UP000626109"/>
    </source>
</evidence>
<proteinExistence type="predicted"/>
<reference evidence="2" key="1">
    <citation type="submission" date="2021-02" db="EMBL/GenBank/DDBJ databases">
        <authorList>
            <person name="Dougan E. K."/>
            <person name="Rhodes N."/>
            <person name="Thang M."/>
            <person name="Chan C."/>
        </authorList>
    </citation>
    <scope>NUCLEOTIDE SEQUENCE</scope>
</reference>
<comment type="caution">
    <text evidence="2">The sequence shown here is derived from an EMBL/GenBank/DDBJ whole genome shotgun (WGS) entry which is preliminary data.</text>
</comment>